<evidence type="ECO:0000313" key="1">
    <source>
        <dbReference type="EMBL" id="MFD2891519.1"/>
    </source>
</evidence>
<dbReference type="Proteomes" id="UP001597534">
    <property type="component" value="Unassembled WGS sequence"/>
</dbReference>
<proteinExistence type="predicted"/>
<protein>
    <recommendedName>
        <fullName evidence="3">Lipoprotein</fullName>
    </recommendedName>
</protein>
<dbReference type="PROSITE" id="PS51257">
    <property type="entry name" value="PROKAR_LIPOPROTEIN"/>
    <property type="match status" value="1"/>
</dbReference>
<comment type="caution">
    <text evidence="1">The sequence shown here is derived from an EMBL/GenBank/DDBJ whole genome shotgun (WGS) entry which is preliminary data.</text>
</comment>
<keyword evidence="2" id="KW-1185">Reference proteome</keyword>
<sequence length="177" mass="21060">MKKVVSISLLVIIFSCKHREEDKIILQKNEESLEVTSDFDKKELMNKLINLSIEEGDTVSYKKIFRDYVSSGHYNDFICISIKMIEKYSYTRAYYDIYYLLSYGDFEKDFYKEELAYYFLVKAFELNDKNAIDTIEMLDEFEPSNKILLDSEYYRNLILSSENILPCEIISILKKKN</sequence>
<evidence type="ECO:0000313" key="2">
    <source>
        <dbReference type="Proteomes" id="UP001597534"/>
    </source>
</evidence>
<dbReference type="RefSeq" id="WP_379811104.1">
    <property type="nucleotide sequence ID" value="NZ_JBHUPC010000012.1"/>
</dbReference>
<name>A0ABW5YM78_9FLAO</name>
<reference evidence="2" key="1">
    <citation type="journal article" date="2019" name="Int. J. Syst. Evol. Microbiol.">
        <title>The Global Catalogue of Microorganisms (GCM) 10K type strain sequencing project: providing services to taxonomists for standard genome sequencing and annotation.</title>
        <authorList>
            <consortium name="The Broad Institute Genomics Platform"/>
            <consortium name="The Broad Institute Genome Sequencing Center for Infectious Disease"/>
            <person name="Wu L."/>
            <person name="Ma J."/>
        </authorList>
    </citation>
    <scope>NUCLEOTIDE SEQUENCE [LARGE SCALE GENOMIC DNA]</scope>
    <source>
        <strain evidence="2">KCTC 22671</strain>
    </source>
</reference>
<evidence type="ECO:0008006" key="3">
    <source>
        <dbReference type="Google" id="ProtNLM"/>
    </source>
</evidence>
<gene>
    <name evidence="1" type="ORF">ACFS5J_05755</name>
</gene>
<dbReference type="EMBL" id="JBHUPC010000012">
    <property type="protein sequence ID" value="MFD2891519.1"/>
    <property type="molecule type" value="Genomic_DNA"/>
</dbReference>
<accession>A0ABW5YM78</accession>
<organism evidence="1 2">
    <name type="scientific">Flavobacterium chuncheonense</name>
    <dbReference type="NCBI Taxonomy" id="2026653"/>
    <lineage>
        <taxon>Bacteria</taxon>
        <taxon>Pseudomonadati</taxon>
        <taxon>Bacteroidota</taxon>
        <taxon>Flavobacteriia</taxon>
        <taxon>Flavobacteriales</taxon>
        <taxon>Flavobacteriaceae</taxon>
        <taxon>Flavobacterium</taxon>
    </lineage>
</organism>